<dbReference type="Gene3D" id="1.10.3210.10">
    <property type="entry name" value="Hypothetical protein af1432"/>
    <property type="match status" value="1"/>
</dbReference>
<dbReference type="Pfam" id="PF01966">
    <property type="entry name" value="HD"/>
    <property type="match status" value="1"/>
</dbReference>
<feature type="domain" description="HD-GYP" evidence="2">
    <location>
        <begin position="98"/>
        <end position="286"/>
    </location>
</feature>
<protein>
    <submittedName>
        <fullName evidence="3">Nucleotidyltransferase with HDIG domain</fullName>
    </submittedName>
</protein>
<dbReference type="CDD" id="cd00077">
    <property type="entry name" value="HDc"/>
    <property type="match status" value="1"/>
</dbReference>
<evidence type="ECO:0000259" key="2">
    <source>
        <dbReference type="PROSITE" id="PS51832"/>
    </source>
</evidence>
<dbReference type="PANTHER" id="PTHR43155">
    <property type="entry name" value="CYCLIC DI-GMP PHOSPHODIESTERASE PA4108-RELATED"/>
    <property type="match status" value="1"/>
</dbReference>
<evidence type="ECO:0000259" key="1">
    <source>
        <dbReference type="PROSITE" id="PS51831"/>
    </source>
</evidence>
<dbReference type="PROSITE" id="PS51832">
    <property type="entry name" value="HD_GYP"/>
    <property type="match status" value="1"/>
</dbReference>
<evidence type="ECO:0000313" key="4">
    <source>
        <dbReference type="Proteomes" id="UP001179280"/>
    </source>
</evidence>
<keyword evidence="4" id="KW-1185">Reference proteome</keyword>
<dbReference type="InterPro" id="IPR006675">
    <property type="entry name" value="HDIG_dom"/>
</dbReference>
<dbReference type="InterPro" id="IPR037522">
    <property type="entry name" value="HD_GYP_dom"/>
</dbReference>
<dbReference type="SUPFAM" id="SSF109604">
    <property type="entry name" value="HD-domain/PDEase-like"/>
    <property type="match status" value="1"/>
</dbReference>
<dbReference type="NCBIfam" id="TIGR00277">
    <property type="entry name" value="HDIG"/>
    <property type="match status" value="1"/>
</dbReference>
<dbReference type="InterPro" id="IPR006674">
    <property type="entry name" value="HD_domain"/>
</dbReference>
<proteinExistence type="predicted"/>
<evidence type="ECO:0000313" key="3">
    <source>
        <dbReference type="EMBL" id="MBM7837483.1"/>
    </source>
</evidence>
<dbReference type="Proteomes" id="UP001179280">
    <property type="component" value="Unassembled WGS sequence"/>
</dbReference>
<dbReference type="PANTHER" id="PTHR43155:SF2">
    <property type="entry name" value="CYCLIC DI-GMP PHOSPHODIESTERASE PA4108"/>
    <property type="match status" value="1"/>
</dbReference>
<feature type="domain" description="HD" evidence="1">
    <location>
        <begin position="120"/>
        <end position="235"/>
    </location>
</feature>
<gene>
    <name evidence="3" type="ORF">JOC54_000714</name>
</gene>
<dbReference type="RefSeq" id="WP_204464480.1">
    <property type="nucleotide sequence ID" value="NZ_JAFBCV010000002.1"/>
</dbReference>
<name>A0ABS2SPN4_9BACI</name>
<accession>A0ABS2SPN4</accession>
<dbReference type="EMBL" id="JAFBCV010000002">
    <property type="protein sequence ID" value="MBM7837483.1"/>
    <property type="molecule type" value="Genomic_DNA"/>
</dbReference>
<comment type="caution">
    <text evidence="3">The sequence shown here is derived from an EMBL/GenBank/DDBJ whole genome shotgun (WGS) entry which is preliminary data.</text>
</comment>
<reference evidence="3" key="1">
    <citation type="submission" date="2021-01" db="EMBL/GenBank/DDBJ databases">
        <title>Genomic Encyclopedia of Type Strains, Phase IV (KMG-IV): sequencing the most valuable type-strain genomes for metagenomic binning, comparative biology and taxonomic classification.</title>
        <authorList>
            <person name="Goeker M."/>
        </authorList>
    </citation>
    <scope>NUCLEOTIDE SEQUENCE</scope>
    <source>
        <strain evidence="3">DSM 21943</strain>
    </source>
</reference>
<dbReference type="InterPro" id="IPR003607">
    <property type="entry name" value="HD/PDEase_dom"/>
</dbReference>
<dbReference type="SMART" id="SM00471">
    <property type="entry name" value="HDc"/>
    <property type="match status" value="1"/>
</dbReference>
<dbReference type="PROSITE" id="PS51831">
    <property type="entry name" value="HD"/>
    <property type="match status" value="1"/>
</dbReference>
<sequence length="338" mass="38188">MKYVNIEEVIPGTALGKEIFSMDGQVLLSKGASLTENRLMRLRKFGIEALPLDMPSSDEESFTSNTIEHYARSFLDESLRFFQNENTTWQDHVIDTITKVIEAAKTQEMLSYLRNEDDSLYAHSLMVGLISTMIGIRQGYSDQKLEVLVTAALLHDIGKVLPDSYNEQQVPLGFDHTWRGYNYLKEKEEIDHVVALVALTHHENISATGYPRKLDETSIHAYAQIVAIANVFDRLTHRRNGKALMKPADAFEFMLAFTTKRFNLLFMNEFVHCIALYPTGSQVILSNGNHGIVASQNFGLPQRPIVRVLHSSGNFKDIAVETIDLAMNHTIFITDFAS</sequence>
<organism evidence="3 4">
    <name type="scientific">Shouchella xiaoxiensis</name>
    <dbReference type="NCBI Taxonomy" id="766895"/>
    <lineage>
        <taxon>Bacteria</taxon>
        <taxon>Bacillati</taxon>
        <taxon>Bacillota</taxon>
        <taxon>Bacilli</taxon>
        <taxon>Bacillales</taxon>
        <taxon>Bacillaceae</taxon>
        <taxon>Shouchella</taxon>
    </lineage>
</organism>